<evidence type="ECO:0000256" key="3">
    <source>
        <dbReference type="ARBA" id="ARBA00022723"/>
    </source>
</evidence>
<dbReference type="PANTHER" id="PTHR42994:SF2">
    <property type="entry name" value="PEPTIDASE"/>
    <property type="match status" value="1"/>
</dbReference>
<dbReference type="SUPFAM" id="SSF53187">
    <property type="entry name" value="Zn-dependent exopeptidases"/>
    <property type="match status" value="1"/>
</dbReference>
<dbReference type="GO" id="GO:0006508">
    <property type="term" value="P:proteolysis"/>
    <property type="evidence" value="ECO:0007669"/>
    <property type="project" value="UniProtKB-KW"/>
</dbReference>
<keyword evidence="3 8" id="KW-0479">Metal-binding</keyword>
<sequence length="364" mass="39451">MEISSIESRLFETFMTLVQIDSPSGKEAQLGIYLEYWLKQSGFDYSQDMVGNIFATKSGTGNPLLFCAHMDTVNPGCGIKPVLESGVFKSDGKTTILGADNKAPMTAIMIGVEDYLKQTENPRPIELLFTVKEETGGGVELFDAKRIVSKHGIIFDMVKPIGGITIASPHIINFVIEFKGKSAHASTPEKGISVLEPVAKFLQSVRIGKLDDDQTTINVGLVNAGTVVNAVPGQAVISGEVRSFDKVLFDKHLDAIEQQARNVIVGNAVKIEFSTDGYCPGYSYTPDDVWVNFVSDIYKENDVVTSCEKVSGVSDANSLNAAGVKVLTLGDGVEDAHTPEESVSLDSIKKMRQLVVAFLEKYQP</sequence>
<dbReference type="GO" id="GO:0008237">
    <property type="term" value="F:metallopeptidase activity"/>
    <property type="evidence" value="ECO:0007669"/>
    <property type="project" value="UniProtKB-KW"/>
</dbReference>
<dbReference type="Proteomes" id="UP000035648">
    <property type="component" value="Chromosome"/>
</dbReference>
<evidence type="ECO:0000256" key="6">
    <source>
        <dbReference type="ARBA" id="ARBA00023049"/>
    </source>
</evidence>
<comment type="similarity">
    <text evidence="7">Belongs to the peptidase M42 family.</text>
</comment>
<evidence type="ECO:0000256" key="7">
    <source>
        <dbReference type="PIRNR" id="PIRNR001123"/>
    </source>
</evidence>
<dbReference type="KEGG" id="bbgw:UT28_C0001G0270"/>
<dbReference type="PROSITE" id="PS00758">
    <property type="entry name" value="ARGE_DAPE_CPG2_1"/>
    <property type="match status" value="1"/>
</dbReference>
<evidence type="ECO:0000313" key="10">
    <source>
        <dbReference type="EMBL" id="AKM82081.1"/>
    </source>
</evidence>
<dbReference type="PANTHER" id="PTHR42994">
    <property type="entry name" value="PEPTIDASE T"/>
    <property type="match status" value="1"/>
</dbReference>
<dbReference type="GO" id="GO:0046872">
    <property type="term" value="F:metal ion binding"/>
    <property type="evidence" value="ECO:0007669"/>
    <property type="project" value="UniProtKB-UniRule"/>
</dbReference>
<keyword evidence="6" id="KW-0482">Metalloprotease</keyword>
<dbReference type="PIRSF" id="PIRSF001123">
    <property type="entry name" value="PepA_GA"/>
    <property type="match status" value="1"/>
</dbReference>
<dbReference type="InterPro" id="IPR001261">
    <property type="entry name" value="ArgE/DapE_CS"/>
</dbReference>
<evidence type="ECO:0000313" key="11">
    <source>
        <dbReference type="Proteomes" id="UP000035648"/>
    </source>
</evidence>
<protein>
    <submittedName>
        <fullName evidence="10">Peptidase T-like protein</fullName>
    </submittedName>
</protein>
<evidence type="ECO:0000256" key="1">
    <source>
        <dbReference type="ARBA" id="ARBA00001947"/>
    </source>
</evidence>
<dbReference type="InterPro" id="IPR008007">
    <property type="entry name" value="Peptidase_M42"/>
</dbReference>
<dbReference type="PATRIC" id="fig|1618337.4.peg.268"/>
<comment type="cofactor">
    <cofactor evidence="8">
        <name>a divalent metal cation</name>
        <dbReference type="ChEBI" id="CHEBI:60240"/>
    </cofactor>
    <text evidence="8">Binds 2 divalent metal cations per subunit.</text>
</comment>
<evidence type="ECO:0000256" key="8">
    <source>
        <dbReference type="PIRSR" id="PIRSR001123-2"/>
    </source>
</evidence>
<reference evidence="10 11" key="1">
    <citation type="journal article" date="2015" name="Nature">
        <title>rRNA introns, odd ribosomes, and small enigmatic genomes across a large radiation of phyla.</title>
        <authorList>
            <person name="Brown C.T."/>
            <person name="Hug L.A."/>
            <person name="Thomas B.C."/>
            <person name="Sharon I."/>
            <person name="Castelle C.J."/>
            <person name="Singh A."/>
            <person name="Wilkins M.J."/>
            <person name="Williams K.H."/>
            <person name="Banfield J.F."/>
        </authorList>
    </citation>
    <scope>NUCLEOTIDE SEQUENCE [LARGE SCALE GENOMIC DNA]</scope>
</reference>
<gene>
    <name evidence="10" type="ORF">UT28_C0001G0270</name>
</gene>
<dbReference type="InterPro" id="IPR011650">
    <property type="entry name" value="Peptidase_M20_dimer"/>
</dbReference>
<dbReference type="Gene3D" id="3.30.70.360">
    <property type="match status" value="1"/>
</dbReference>
<dbReference type="Gene3D" id="3.40.630.10">
    <property type="entry name" value="Zn peptidases"/>
    <property type="match status" value="1"/>
</dbReference>
<dbReference type="GO" id="GO:0004177">
    <property type="term" value="F:aminopeptidase activity"/>
    <property type="evidence" value="ECO:0007669"/>
    <property type="project" value="UniProtKB-UniRule"/>
</dbReference>
<feature type="domain" description="Peptidase M20 dimerisation" evidence="9">
    <location>
        <begin position="171"/>
        <end position="262"/>
    </location>
</feature>
<dbReference type="EMBL" id="CP011213">
    <property type="protein sequence ID" value="AKM82081.1"/>
    <property type="molecule type" value="Genomic_DNA"/>
</dbReference>
<accession>A0A0G4B2A1</accession>
<dbReference type="AlphaFoldDB" id="A0A0G4B2A1"/>
<evidence type="ECO:0000256" key="4">
    <source>
        <dbReference type="ARBA" id="ARBA00022801"/>
    </source>
</evidence>
<comment type="cofactor">
    <cofactor evidence="1">
        <name>Zn(2+)</name>
        <dbReference type="ChEBI" id="CHEBI:29105"/>
    </cofactor>
</comment>
<dbReference type="STRING" id="1618337.UT28_C0001G0270"/>
<dbReference type="InterPro" id="IPR036264">
    <property type="entry name" value="Bact_exopeptidase_dim_dom"/>
</dbReference>
<keyword evidence="2" id="KW-0645">Protease</keyword>
<dbReference type="Pfam" id="PF01546">
    <property type="entry name" value="Peptidase_M20"/>
    <property type="match status" value="1"/>
</dbReference>
<name>A0A0G4B2A1_9BACT</name>
<proteinExistence type="inferred from homology"/>
<dbReference type="Pfam" id="PF07687">
    <property type="entry name" value="M20_dimer"/>
    <property type="match status" value="1"/>
</dbReference>
<keyword evidence="5" id="KW-0862">Zinc</keyword>
<evidence type="ECO:0000259" key="9">
    <source>
        <dbReference type="Pfam" id="PF07687"/>
    </source>
</evidence>
<keyword evidence="4" id="KW-0378">Hydrolase</keyword>
<organism evidence="10 11">
    <name type="scientific">Berkelbacteria bacterium GW2011_GWE1_39_12</name>
    <dbReference type="NCBI Taxonomy" id="1618337"/>
    <lineage>
        <taxon>Bacteria</taxon>
        <taxon>Candidatus Berkelbacteria</taxon>
    </lineage>
</organism>
<dbReference type="InterPro" id="IPR002933">
    <property type="entry name" value="Peptidase_M20"/>
</dbReference>
<evidence type="ECO:0000256" key="2">
    <source>
        <dbReference type="ARBA" id="ARBA00022670"/>
    </source>
</evidence>
<dbReference type="SUPFAM" id="SSF55031">
    <property type="entry name" value="Bacterial exopeptidase dimerisation domain"/>
    <property type="match status" value="1"/>
</dbReference>
<feature type="binding site" evidence="8">
    <location>
        <position position="69"/>
    </location>
    <ligand>
        <name>Zn(2+)</name>
        <dbReference type="ChEBI" id="CHEBI:29105"/>
        <label>1</label>
    </ligand>
</feature>
<evidence type="ECO:0000256" key="5">
    <source>
        <dbReference type="ARBA" id="ARBA00022833"/>
    </source>
</evidence>